<sequence>MGNMEDSGERKEFDTGAVRDSAEDKPRPDLISPYAQWRKGEWLRLGAIKYDERNWEKGMQFSRCVASMFRHLLQYMMGKTNEDHLAAIAVNAEFLMHYEKMIEMKELPPLLDDMPHYEPTQRGYVDKKKENKPTSSSMWEHLH</sequence>
<gene>
    <name evidence="3" type="ORF">LCGC14_1712650</name>
</gene>
<protein>
    <recommendedName>
        <fullName evidence="2">dATP/dGTP diphosphohydrolase N-terminal domain-containing protein</fullName>
    </recommendedName>
</protein>
<feature type="region of interest" description="Disordered" evidence="1">
    <location>
        <begin position="1"/>
        <end position="30"/>
    </location>
</feature>
<evidence type="ECO:0000256" key="1">
    <source>
        <dbReference type="SAM" id="MobiDB-lite"/>
    </source>
</evidence>
<dbReference type="EMBL" id="LAZR01015298">
    <property type="protein sequence ID" value="KKM13788.1"/>
    <property type="molecule type" value="Genomic_DNA"/>
</dbReference>
<name>A0A0F9JV75_9ZZZZ</name>
<comment type="caution">
    <text evidence="3">The sequence shown here is derived from an EMBL/GenBank/DDBJ whole genome shotgun (WGS) entry which is preliminary data.</text>
</comment>
<proteinExistence type="predicted"/>
<evidence type="ECO:0000259" key="2">
    <source>
        <dbReference type="Pfam" id="PF18909"/>
    </source>
</evidence>
<accession>A0A0F9JV75</accession>
<organism evidence="3">
    <name type="scientific">marine sediment metagenome</name>
    <dbReference type="NCBI Taxonomy" id="412755"/>
    <lineage>
        <taxon>unclassified sequences</taxon>
        <taxon>metagenomes</taxon>
        <taxon>ecological metagenomes</taxon>
    </lineage>
</organism>
<dbReference type="Pfam" id="PF18909">
    <property type="entry name" value="dGTP_diPhyd_N"/>
    <property type="match status" value="1"/>
</dbReference>
<reference evidence="3" key="1">
    <citation type="journal article" date="2015" name="Nature">
        <title>Complex archaea that bridge the gap between prokaryotes and eukaryotes.</title>
        <authorList>
            <person name="Spang A."/>
            <person name="Saw J.H."/>
            <person name="Jorgensen S.L."/>
            <person name="Zaremba-Niedzwiedzka K."/>
            <person name="Martijn J."/>
            <person name="Lind A.E."/>
            <person name="van Eijk R."/>
            <person name="Schleper C."/>
            <person name="Guy L."/>
            <person name="Ettema T.J."/>
        </authorList>
    </citation>
    <scope>NUCLEOTIDE SEQUENCE</scope>
</reference>
<feature type="region of interest" description="Disordered" evidence="1">
    <location>
        <begin position="112"/>
        <end position="143"/>
    </location>
</feature>
<evidence type="ECO:0000313" key="3">
    <source>
        <dbReference type="EMBL" id="KKM13788.1"/>
    </source>
</evidence>
<dbReference type="AlphaFoldDB" id="A0A0F9JV75"/>
<feature type="compositionally biased region" description="Polar residues" evidence="1">
    <location>
        <begin position="133"/>
        <end position="143"/>
    </location>
</feature>
<feature type="domain" description="dATP/dGTP diphosphohydrolase N-terminal" evidence="2">
    <location>
        <begin position="18"/>
        <end position="100"/>
    </location>
</feature>
<dbReference type="InterPro" id="IPR044038">
    <property type="entry name" value="dATP/dGTP_diPOhydrolase_N"/>
</dbReference>